<keyword evidence="3" id="KW-0143">Chaperone</keyword>
<feature type="region of interest" description="Disordered" evidence="4">
    <location>
        <begin position="502"/>
        <end position="548"/>
    </location>
</feature>
<dbReference type="Gene3D" id="1.10.287.110">
    <property type="entry name" value="DnaJ domain"/>
    <property type="match status" value="1"/>
</dbReference>
<evidence type="ECO:0000313" key="6">
    <source>
        <dbReference type="EMBL" id="GBF91653.1"/>
    </source>
</evidence>
<dbReference type="InterPro" id="IPR052243">
    <property type="entry name" value="Mito_inner_membrane_organizer"/>
</dbReference>
<feature type="region of interest" description="Disordered" evidence="4">
    <location>
        <begin position="654"/>
        <end position="682"/>
    </location>
</feature>
<keyword evidence="2" id="KW-0472">Membrane</keyword>
<dbReference type="GO" id="GO:0016020">
    <property type="term" value="C:membrane"/>
    <property type="evidence" value="ECO:0007669"/>
    <property type="project" value="UniProtKB-SubCell"/>
</dbReference>
<comment type="subcellular location">
    <subcellularLocation>
        <location evidence="1">Membrane</location>
    </subcellularLocation>
</comment>
<reference evidence="6 7" key="1">
    <citation type="journal article" date="2018" name="Sci. Rep.">
        <title>Raphidocelis subcapitata (=Pseudokirchneriella subcapitata) provides an insight into genome evolution and environmental adaptations in the Sphaeropleales.</title>
        <authorList>
            <person name="Suzuki S."/>
            <person name="Yamaguchi H."/>
            <person name="Nakajima N."/>
            <person name="Kawachi M."/>
        </authorList>
    </citation>
    <scope>NUCLEOTIDE SEQUENCE [LARGE SCALE GENOMIC DNA]</scope>
    <source>
        <strain evidence="6 7">NIES-35</strain>
    </source>
</reference>
<evidence type="ECO:0000256" key="1">
    <source>
        <dbReference type="ARBA" id="ARBA00004370"/>
    </source>
</evidence>
<accession>A0A2V0P1D8</accession>
<keyword evidence="7" id="KW-1185">Reference proteome</keyword>
<dbReference type="Proteomes" id="UP000247498">
    <property type="component" value="Unassembled WGS sequence"/>
</dbReference>
<dbReference type="InterPro" id="IPR055225">
    <property type="entry name" value="DNAJC11-like_beta-barrel"/>
</dbReference>
<dbReference type="GO" id="GO:0042407">
    <property type="term" value="P:cristae formation"/>
    <property type="evidence" value="ECO:0007669"/>
    <property type="project" value="TreeGrafter"/>
</dbReference>
<sequence>MARPGEEDAAAGGGGGGMSYYAALNVPRDATTDEIKRAYRQLAAVFHPDKHADDELRAQAQEAFARLQEAYEVLSDPERRDVYDAYGREGLTAGFELGTKLQSTEERRAAWAAFLEDRERKRQDALTNHRGHYLCRLDASALAHGRARVPGVRMIMASNAVDIPLDLSGGGDGGVLTLQGQALLRTHPRLVGSMLGGGAVVAGYRRQLGDANSIDGSVQLGLNSLASLTSTRQIDHYTQAALAATYSWDQGLGLQVVSTRQIWRATSGEFRWVVGPAPGGVSLALAHRGAGWGGTGRVELAGGGASLQLRLSWDATAATQLRGVLRLTVLGPDLEVGAEHRFNSITAAYVGTQVGLRSGVALKLRCRRSKQTFEFPVLLSADAREWQLFAASALLPPLLSLVAQRFVVRPVVRWRRAAAARAARREHAEALRAEHRKAAREAALLLPVAKRRAAAEAAAGGLLILEAAYGDLGAWREALAAGDGGGGGSGGCAAAAALWPPPAAAGEQQQQGQEQQQAEGQQRQQQQQQPGSSGDGGGGGGGEEEDLPPAWLDVTAALQYLVSSGALELHAGVSKRGLMGFADIAPEGAERRLRVGFCHNGALFEKEVGDTDMLRLPAAGQPVRDPATAERLQARLRAVAAAATAAAAAAAAAAAGGGGGGGDSSGGRGGSRGGNGARRAGR</sequence>
<dbReference type="Pfam" id="PF00226">
    <property type="entry name" value="DnaJ"/>
    <property type="match status" value="1"/>
</dbReference>
<dbReference type="STRING" id="307507.A0A2V0P1D8"/>
<feature type="compositionally biased region" description="Low complexity" evidence="4">
    <location>
        <begin position="502"/>
        <end position="532"/>
    </location>
</feature>
<dbReference type="Pfam" id="PF11875">
    <property type="entry name" value="DnaJ-like_C11_C"/>
    <property type="match status" value="1"/>
</dbReference>
<evidence type="ECO:0000256" key="4">
    <source>
        <dbReference type="SAM" id="MobiDB-lite"/>
    </source>
</evidence>
<organism evidence="6 7">
    <name type="scientific">Raphidocelis subcapitata</name>
    <dbReference type="NCBI Taxonomy" id="307507"/>
    <lineage>
        <taxon>Eukaryota</taxon>
        <taxon>Viridiplantae</taxon>
        <taxon>Chlorophyta</taxon>
        <taxon>core chlorophytes</taxon>
        <taxon>Chlorophyceae</taxon>
        <taxon>CS clade</taxon>
        <taxon>Sphaeropleales</taxon>
        <taxon>Selenastraceae</taxon>
        <taxon>Raphidocelis</taxon>
    </lineage>
</organism>
<dbReference type="PANTHER" id="PTHR44157">
    <property type="entry name" value="DNAJ HOMOLOG SUBFAMILY C MEMBER 11"/>
    <property type="match status" value="1"/>
</dbReference>
<dbReference type="InterPro" id="IPR036869">
    <property type="entry name" value="J_dom_sf"/>
</dbReference>
<dbReference type="PROSITE" id="PS00636">
    <property type="entry name" value="DNAJ_1"/>
    <property type="match status" value="1"/>
</dbReference>
<evidence type="ECO:0000256" key="3">
    <source>
        <dbReference type="ARBA" id="ARBA00023186"/>
    </source>
</evidence>
<dbReference type="EMBL" id="BDRX01000026">
    <property type="protein sequence ID" value="GBF91653.1"/>
    <property type="molecule type" value="Genomic_DNA"/>
</dbReference>
<feature type="domain" description="J" evidence="5">
    <location>
        <begin position="19"/>
        <end position="87"/>
    </location>
</feature>
<dbReference type="CDD" id="cd06257">
    <property type="entry name" value="DnaJ"/>
    <property type="match status" value="1"/>
</dbReference>
<dbReference type="InParanoid" id="A0A2V0P1D8"/>
<dbReference type="InterPro" id="IPR024586">
    <property type="entry name" value="DnaJ-like_C11_C"/>
</dbReference>
<dbReference type="SUPFAM" id="SSF46565">
    <property type="entry name" value="Chaperone J-domain"/>
    <property type="match status" value="1"/>
</dbReference>
<dbReference type="PROSITE" id="PS50076">
    <property type="entry name" value="DNAJ_2"/>
    <property type="match status" value="1"/>
</dbReference>
<feature type="compositionally biased region" description="Gly residues" evidence="4">
    <location>
        <begin position="655"/>
        <end position="676"/>
    </location>
</feature>
<gene>
    <name evidence="6" type="ORF">Rsub_03957</name>
</gene>
<proteinExistence type="predicted"/>
<dbReference type="Pfam" id="PF22774">
    <property type="entry name" value="DNAJC11_beta-barrel"/>
    <property type="match status" value="1"/>
</dbReference>
<evidence type="ECO:0000256" key="2">
    <source>
        <dbReference type="ARBA" id="ARBA00023136"/>
    </source>
</evidence>
<dbReference type="SMART" id="SM00271">
    <property type="entry name" value="DnaJ"/>
    <property type="match status" value="1"/>
</dbReference>
<evidence type="ECO:0000259" key="5">
    <source>
        <dbReference type="PROSITE" id="PS50076"/>
    </source>
</evidence>
<dbReference type="FunCoup" id="A0A2V0P1D8">
    <property type="interactions" value="1951"/>
</dbReference>
<evidence type="ECO:0000313" key="7">
    <source>
        <dbReference type="Proteomes" id="UP000247498"/>
    </source>
</evidence>
<dbReference type="InterPro" id="IPR001623">
    <property type="entry name" value="DnaJ_domain"/>
</dbReference>
<dbReference type="AlphaFoldDB" id="A0A2V0P1D8"/>
<dbReference type="PANTHER" id="PTHR44157:SF1">
    <property type="entry name" value="DNAJ HOMOLOG SUBFAMILY C MEMBER 11"/>
    <property type="match status" value="1"/>
</dbReference>
<protein>
    <recommendedName>
        <fullName evidence="5">J domain-containing protein</fullName>
    </recommendedName>
</protein>
<dbReference type="InterPro" id="IPR018253">
    <property type="entry name" value="DnaJ_domain_CS"/>
</dbReference>
<name>A0A2V0P1D8_9CHLO</name>
<dbReference type="GO" id="GO:0005739">
    <property type="term" value="C:mitochondrion"/>
    <property type="evidence" value="ECO:0007669"/>
    <property type="project" value="GOC"/>
</dbReference>
<comment type="caution">
    <text evidence="6">The sequence shown here is derived from an EMBL/GenBank/DDBJ whole genome shotgun (WGS) entry which is preliminary data.</text>
</comment>
<dbReference type="PRINTS" id="PR00625">
    <property type="entry name" value="JDOMAIN"/>
</dbReference>
<dbReference type="OrthoDB" id="10250354at2759"/>